<reference evidence="2" key="1">
    <citation type="journal article" date="2019" name="Int. J. Syst. Evol. Microbiol.">
        <title>The Global Catalogue of Microorganisms (GCM) 10K type strain sequencing project: providing services to taxonomists for standard genome sequencing and annotation.</title>
        <authorList>
            <consortium name="The Broad Institute Genomics Platform"/>
            <consortium name="The Broad Institute Genome Sequencing Center for Infectious Disease"/>
            <person name="Wu L."/>
            <person name="Ma J."/>
        </authorList>
    </citation>
    <scope>NUCLEOTIDE SEQUENCE [LARGE SCALE GENOMIC DNA]</scope>
    <source>
        <strain evidence="2">WYCCWR 12678</strain>
    </source>
</reference>
<comment type="caution">
    <text evidence="1">The sequence shown here is derived from an EMBL/GenBank/DDBJ whole genome shotgun (WGS) entry which is preliminary data.</text>
</comment>
<dbReference type="Proteomes" id="UP001596002">
    <property type="component" value="Unassembled WGS sequence"/>
</dbReference>
<evidence type="ECO:0000313" key="2">
    <source>
        <dbReference type="Proteomes" id="UP001596002"/>
    </source>
</evidence>
<evidence type="ECO:0000313" key="1">
    <source>
        <dbReference type="EMBL" id="MFC4768233.1"/>
    </source>
</evidence>
<protein>
    <recommendedName>
        <fullName evidence="3">UTRA domain-containing protein</fullName>
    </recommendedName>
</protein>
<organism evidence="1 2">
    <name type="scientific">Effusibacillus consociatus</name>
    <dbReference type="NCBI Taxonomy" id="1117041"/>
    <lineage>
        <taxon>Bacteria</taxon>
        <taxon>Bacillati</taxon>
        <taxon>Bacillota</taxon>
        <taxon>Bacilli</taxon>
        <taxon>Bacillales</taxon>
        <taxon>Alicyclobacillaceae</taxon>
        <taxon>Effusibacillus</taxon>
    </lineage>
</organism>
<keyword evidence="2" id="KW-1185">Reference proteome</keyword>
<accession>A0ABV9Q395</accession>
<sequence length="91" mass="10572">MKWDEIRDLYPDQYVKLEILASHIEGNMKVVDEVALIRSIEDPREATRELLKSKDDTIVYHTSYIQKTPNPQITIELRALRGLRGVVQNGH</sequence>
<name>A0ABV9Q395_9BACL</name>
<proteinExistence type="predicted"/>
<dbReference type="EMBL" id="JBHSHC010000097">
    <property type="protein sequence ID" value="MFC4768233.1"/>
    <property type="molecule type" value="Genomic_DNA"/>
</dbReference>
<dbReference type="RefSeq" id="WP_380026175.1">
    <property type="nucleotide sequence ID" value="NZ_JBHSHC010000097.1"/>
</dbReference>
<evidence type="ECO:0008006" key="3">
    <source>
        <dbReference type="Google" id="ProtNLM"/>
    </source>
</evidence>
<gene>
    <name evidence="1" type="ORF">ACFO8Q_12835</name>
</gene>